<feature type="domain" description="Zinc finger Mcm10/DnaG-type" evidence="3">
    <location>
        <begin position="390"/>
        <end position="435"/>
    </location>
</feature>
<gene>
    <name evidence="4" type="ORF">C8F04DRAFT_56263</name>
</gene>
<feature type="compositionally biased region" description="Low complexity" evidence="2">
    <location>
        <begin position="666"/>
        <end position="675"/>
    </location>
</feature>
<feature type="compositionally biased region" description="Polar residues" evidence="2">
    <location>
        <begin position="440"/>
        <end position="449"/>
    </location>
</feature>
<dbReference type="Gene3D" id="2.40.50.140">
    <property type="entry name" value="Nucleic acid-binding proteins"/>
    <property type="match status" value="1"/>
</dbReference>
<feature type="region of interest" description="Disordered" evidence="2">
    <location>
        <begin position="435"/>
        <end position="462"/>
    </location>
</feature>
<feature type="compositionally biased region" description="Basic and acidic residues" evidence="2">
    <location>
        <begin position="1"/>
        <end position="20"/>
    </location>
</feature>
<feature type="region of interest" description="Disordered" evidence="2">
    <location>
        <begin position="632"/>
        <end position="703"/>
    </location>
</feature>
<dbReference type="InterPro" id="IPR040184">
    <property type="entry name" value="Mcm10"/>
</dbReference>
<keyword evidence="5" id="KW-1185">Reference proteome</keyword>
<feature type="compositionally biased region" description="Polar residues" evidence="2">
    <location>
        <begin position="72"/>
        <end position="84"/>
    </location>
</feature>
<evidence type="ECO:0000256" key="1">
    <source>
        <dbReference type="ARBA" id="ARBA00009679"/>
    </source>
</evidence>
<accession>A0AAD6XCE5</accession>
<evidence type="ECO:0000256" key="2">
    <source>
        <dbReference type="SAM" id="MobiDB-lite"/>
    </source>
</evidence>
<dbReference type="Pfam" id="PF09329">
    <property type="entry name" value="zf-primase"/>
    <property type="match status" value="1"/>
</dbReference>
<evidence type="ECO:0000313" key="4">
    <source>
        <dbReference type="EMBL" id="KAJ7042891.1"/>
    </source>
</evidence>
<dbReference type="AlphaFoldDB" id="A0AAD6XCE5"/>
<evidence type="ECO:0000259" key="3">
    <source>
        <dbReference type="Pfam" id="PF09329"/>
    </source>
</evidence>
<name>A0AAD6XCE5_9AGAR</name>
<sequence length="703" mass="76280">MESFASKDRTEKEKKADLKRQIAALQAQVGELDSDPESPSRAGPSSPKRRKLDTVLAPATPSPKKTRRPDTNPGSRRVVNSVSGPVQPKKQAQEFVPVKPAASTLLSMLATSNRRPLDTVETEPLIRSSAFADNPALAPPPPASSALRRDERLALIENLEAGPADHKPPFDDPHFEQLEPNSGIRLLSRKVPHEDLQDHLRARYYLSPSRLYSAIRLLPDKQGYEVPVDGDWITIAVVAERGAYKYSKAPVEITRDEGDGVKGKGKEPPKQSGRKYINLKLVDFGAPARSSSSATGGKAVIRGDAMLSLLLFESDGWDTVPQDEGRPKRVYRGGSRGAFEEMCDLKEGDVVALLNPRVLKPFQRSNDTPHPTTNILAITPESASSIMIIGRAKDLGLCGAVKRDGKVCGSWCDKRVSDVCEWHVQNAVQQRRASRPEFSVGTSGMSTTARKQKPEYDPRRKWGLKPLNDASGGATYVVSGHIVGGGNGADSMFVSESIGREGQAKANRKLAAREDARVLKALQGRDNDGMKAVMKAREVGLAEKDASKGGGKDKKKSASSTTQAASATPASDTPAKASTKSAFSAQAIQQLGFDPTLKAGFRRHEDSDIKKKLAELDLIQSSRKEIVLTLKPGEKIRSVRAPNPKPTPKPKKPFDLMHMDSDSDSDMPASVSLVKPKPKSKPTLQKTDLPSAPEVKMVDLDDF</sequence>
<feature type="compositionally biased region" description="Low complexity" evidence="2">
    <location>
        <begin position="558"/>
        <end position="579"/>
    </location>
</feature>
<dbReference type="InterPro" id="IPR015408">
    <property type="entry name" value="Znf_Mcm10/DnaG"/>
</dbReference>
<dbReference type="PANTHER" id="PTHR13454:SF11">
    <property type="entry name" value="PROTEIN MCM10 HOMOLOG"/>
    <property type="match status" value="1"/>
</dbReference>
<feature type="compositionally biased region" description="Basic and acidic residues" evidence="2">
    <location>
        <begin position="652"/>
        <end position="661"/>
    </location>
</feature>
<comment type="caution">
    <text evidence="4">The sequence shown here is derived from an EMBL/GenBank/DDBJ whole genome shotgun (WGS) entry which is preliminary data.</text>
</comment>
<dbReference type="Proteomes" id="UP001218188">
    <property type="component" value="Unassembled WGS sequence"/>
</dbReference>
<dbReference type="GO" id="GO:0006270">
    <property type="term" value="P:DNA replication initiation"/>
    <property type="evidence" value="ECO:0007669"/>
    <property type="project" value="InterPro"/>
</dbReference>
<proteinExistence type="inferred from homology"/>
<dbReference type="PANTHER" id="PTHR13454">
    <property type="entry name" value="PROTEIN MCM10 HOMOLOG"/>
    <property type="match status" value="1"/>
</dbReference>
<dbReference type="InterPro" id="IPR012340">
    <property type="entry name" value="NA-bd_OB-fold"/>
</dbReference>
<feature type="region of interest" description="Disordered" evidence="2">
    <location>
        <begin position="1"/>
        <end position="95"/>
    </location>
</feature>
<reference evidence="4" key="1">
    <citation type="submission" date="2023-03" db="EMBL/GenBank/DDBJ databases">
        <title>Massive genome expansion in bonnet fungi (Mycena s.s.) driven by repeated elements and novel gene families across ecological guilds.</title>
        <authorList>
            <consortium name="Lawrence Berkeley National Laboratory"/>
            <person name="Harder C.B."/>
            <person name="Miyauchi S."/>
            <person name="Viragh M."/>
            <person name="Kuo A."/>
            <person name="Thoen E."/>
            <person name="Andreopoulos B."/>
            <person name="Lu D."/>
            <person name="Skrede I."/>
            <person name="Drula E."/>
            <person name="Henrissat B."/>
            <person name="Morin E."/>
            <person name="Kohler A."/>
            <person name="Barry K."/>
            <person name="LaButti K."/>
            <person name="Morin E."/>
            <person name="Salamov A."/>
            <person name="Lipzen A."/>
            <person name="Mereny Z."/>
            <person name="Hegedus B."/>
            <person name="Baldrian P."/>
            <person name="Stursova M."/>
            <person name="Weitz H."/>
            <person name="Taylor A."/>
            <person name="Grigoriev I.V."/>
            <person name="Nagy L.G."/>
            <person name="Martin F."/>
            <person name="Kauserud H."/>
        </authorList>
    </citation>
    <scope>NUCLEOTIDE SEQUENCE</scope>
    <source>
        <strain evidence="4">CBHHK200</strain>
    </source>
</reference>
<protein>
    <recommendedName>
        <fullName evidence="3">Zinc finger Mcm10/DnaG-type domain-containing protein</fullName>
    </recommendedName>
</protein>
<feature type="compositionally biased region" description="Basic and acidic residues" evidence="2">
    <location>
        <begin position="541"/>
        <end position="552"/>
    </location>
</feature>
<dbReference type="GO" id="GO:0003697">
    <property type="term" value="F:single-stranded DNA binding"/>
    <property type="evidence" value="ECO:0007669"/>
    <property type="project" value="InterPro"/>
</dbReference>
<dbReference type="EMBL" id="JARJCM010000011">
    <property type="protein sequence ID" value="KAJ7042891.1"/>
    <property type="molecule type" value="Genomic_DNA"/>
</dbReference>
<evidence type="ECO:0000313" key="5">
    <source>
        <dbReference type="Proteomes" id="UP001218188"/>
    </source>
</evidence>
<dbReference type="GO" id="GO:0003688">
    <property type="term" value="F:DNA replication origin binding"/>
    <property type="evidence" value="ECO:0007669"/>
    <property type="project" value="TreeGrafter"/>
</dbReference>
<organism evidence="4 5">
    <name type="scientific">Mycena alexandri</name>
    <dbReference type="NCBI Taxonomy" id="1745969"/>
    <lineage>
        <taxon>Eukaryota</taxon>
        <taxon>Fungi</taxon>
        <taxon>Dikarya</taxon>
        <taxon>Basidiomycota</taxon>
        <taxon>Agaricomycotina</taxon>
        <taxon>Agaricomycetes</taxon>
        <taxon>Agaricomycetidae</taxon>
        <taxon>Agaricales</taxon>
        <taxon>Marasmiineae</taxon>
        <taxon>Mycenaceae</taxon>
        <taxon>Mycena</taxon>
    </lineage>
</organism>
<comment type="similarity">
    <text evidence="1">Belongs to the MCM10 family.</text>
</comment>
<dbReference type="GO" id="GO:0043596">
    <property type="term" value="C:nuclear replication fork"/>
    <property type="evidence" value="ECO:0007669"/>
    <property type="project" value="TreeGrafter"/>
</dbReference>
<feature type="region of interest" description="Disordered" evidence="2">
    <location>
        <begin position="541"/>
        <end position="581"/>
    </location>
</feature>